<dbReference type="KEGG" id="jre:109018035"/>
<dbReference type="RefSeq" id="XP_018855772.1">
    <property type="nucleotide sequence ID" value="XM_019000227.1"/>
</dbReference>
<dbReference type="GO" id="GO:0003676">
    <property type="term" value="F:nucleic acid binding"/>
    <property type="evidence" value="ECO:0007669"/>
    <property type="project" value="InterPro"/>
</dbReference>
<gene>
    <name evidence="2" type="primary">LOC109018035</name>
</gene>
<dbReference type="InterPro" id="IPR044730">
    <property type="entry name" value="RNase_H-like_dom_plant"/>
</dbReference>
<dbReference type="Gene3D" id="3.30.420.10">
    <property type="entry name" value="Ribonuclease H-like superfamily/Ribonuclease H"/>
    <property type="match status" value="1"/>
</dbReference>
<evidence type="ECO:0000313" key="2">
    <source>
        <dbReference type="RefSeq" id="XP_018855772.1"/>
    </source>
</evidence>
<dbReference type="GO" id="GO:0004523">
    <property type="term" value="F:RNA-DNA hybrid ribonuclease activity"/>
    <property type="evidence" value="ECO:0007669"/>
    <property type="project" value="InterPro"/>
</dbReference>
<reference evidence="2" key="1">
    <citation type="submission" date="2025-08" db="UniProtKB">
        <authorList>
            <consortium name="RefSeq"/>
        </authorList>
    </citation>
    <scope>IDENTIFICATION</scope>
    <source>
        <tissue evidence="2">Leaves</tissue>
    </source>
</reference>
<proteinExistence type="predicted"/>
<dbReference type="PANTHER" id="PTHR47074">
    <property type="entry name" value="BNAC02G40300D PROTEIN"/>
    <property type="match status" value="1"/>
</dbReference>
<dbReference type="Proteomes" id="UP000235220">
    <property type="component" value="Chromosome 11"/>
</dbReference>
<evidence type="ECO:0000313" key="1">
    <source>
        <dbReference type="Proteomes" id="UP000235220"/>
    </source>
</evidence>
<dbReference type="InterPro" id="IPR052929">
    <property type="entry name" value="RNase_H-like_EbsB-rel"/>
</dbReference>
<dbReference type="InterPro" id="IPR002156">
    <property type="entry name" value="RNaseH_domain"/>
</dbReference>
<protein>
    <submittedName>
        <fullName evidence="2">Uncharacterized protein LOC109018035</fullName>
    </submittedName>
</protein>
<dbReference type="OrthoDB" id="1906820at2759"/>
<organism evidence="1 2">
    <name type="scientific">Juglans regia</name>
    <name type="common">English walnut</name>
    <dbReference type="NCBI Taxonomy" id="51240"/>
    <lineage>
        <taxon>Eukaryota</taxon>
        <taxon>Viridiplantae</taxon>
        <taxon>Streptophyta</taxon>
        <taxon>Embryophyta</taxon>
        <taxon>Tracheophyta</taxon>
        <taxon>Spermatophyta</taxon>
        <taxon>Magnoliopsida</taxon>
        <taxon>eudicotyledons</taxon>
        <taxon>Gunneridae</taxon>
        <taxon>Pentapetalae</taxon>
        <taxon>rosids</taxon>
        <taxon>fabids</taxon>
        <taxon>Fagales</taxon>
        <taxon>Juglandaceae</taxon>
        <taxon>Juglans</taxon>
    </lineage>
</organism>
<accession>A0A2I4HI72</accession>
<dbReference type="CDD" id="cd06222">
    <property type="entry name" value="RNase_H_like"/>
    <property type="match status" value="1"/>
</dbReference>
<dbReference type="AlphaFoldDB" id="A0A2I4HI72"/>
<dbReference type="GeneID" id="109018035"/>
<dbReference type="InterPro" id="IPR012337">
    <property type="entry name" value="RNaseH-like_sf"/>
</dbReference>
<sequence length="171" mass="19324">MIQKWRPPGKNCFKANWDVAFDIKQRKMGIEIIIRDDKGEVMAAYCGSKGNVEQPSTAKCFALRKAIELYSDLSLNKVILEGDAQIIVKAVNEPNEDLSFYGSIIEDLKLFLITCSNWTMQYTNRNTNVVAHNLAKADIQSNVEKIWVEEAPVFISSCLHKDKEGIVDIVL</sequence>
<dbReference type="Gramene" id="Jr11_11950_p1">
    <property type="protein sequence ID" value="cds.Jr11_11950_p1"/>
    <property type="gene ID" value="Jr11_11950"/>
</dbReference>
<dbReference type="SUPFAM" id="SSF53098">
    <property type="entry name" value="Ribonuclease H-like"/>
    <property type="match status" value="1"/>
</dbReference>
<keyword evidence="1" id="KW-1185">Reference proteome</keyword>
<name>A0A2I4HI72_JUGRE</name>
<dbReference type="Pfam" id="PF13456">
    <property type="entry name" value="RVT_3"/>
    <property type="match status" value="1"/>
</dbReference>
<dbReference type="PANTHER" id="PTHR47074:SF48">
    <property type="entry name" value="POLYNUCLEOTIDYL TRANSFERASE, RIBONUCLEASE H-LIKE SUPERFAMILY PROTEIN"/>
    <property type="match status" value="1"/>
</dbReference>
<dbReference type="InterPro" id="IPR036397">
    <property type="entry name" value="RNaseH_sf"/>
</dbReference>